<gene>
    <name evidence="1" type="ORF">BV056_00428</name>
</gene>
<comment type="caution">
    <text evidence="1">The sequence shown here is derived from an EMBL/GenBank/DDBJ whole genome shotgun (WGS) entry which is preliminary data.</text>
</comment>
<name>A0AB37AZY5_HAEIF</name>
<evidence type="ECO:0000313" key="1">
    <source>
        <dbReference type="EMBL" id="PRJ23564.1"/>
    </source>
</evidence>
<reference evidence="1" key="1">
    <citation type="submission" date="2017-04" db="EMBL/GenBank/DDBJ databases">
        <title>Haemophilus influenzae in COPD genome sequencing project.</title>
        <authorList>
            <person name="Murphy T.F."/>
            <person name="Kong Y."/>
            <person name="Nadendla S."/>
            <person name="Tettelin H."/>
            <person name="Pettigrew M."/>
        </authorList>
    </citation>
    <scope>NUCLEOTIDE SEQUENCE [LARGE SCALE GENOMIC DNA]</scope>
    <source>
        <strain evidence="1">39P1H1</strain>
    </source>
</reference>
<proteinExistence type="predicted"/>
<dbReference type="EMBL" id="NEBD01000036">
    <property type="protein sequence ID" value="PRJ23564.1"/>
    <property type="molecule type" value="Genomic_DNA"/>
</dbReference>
<organism evidence="1">
    <name type="scientific">Haemophilus influenzae</name>
    <dbReference type="NCBI Taxonomy" id="727"/>
    <lineage>
        <taxon>Bacteria</taxon>
        <taxon>Pseudomonadati</taxon>
        <taxon>Pseudomonadota</taxon>
        <taxon>Gammaproteobacteria</taxon>
        <taxon>Pasteurellales</taxon>
        <taxon>Pasteurellaceae</taxon>
        <taxon>Haemophilus</taxon>
    </lineage>
</organism>
<dbReference type="AlphaFoldDB" id="A0AB37AZY5"/>
<sequence>MSKFLKLNAIGADLFTEEIILNSDYVIAVEKEVNINEDEELSDFVEREKWDISAASLIIKQDAIDFIDYVCERTWDLVPDKFAACPADLSALCIGSNRLWVTNSKEDILAQLNGVFVRKGDV</sequence>
<accession>A0AB37AZY5</accession>
<protein>
    <submittedName>
        <fullName evidence="1">Uncharacterized protein</fullName>
    </submittedName>
</protein>